<comment type="caution">
    <text evidence="3">The sequence shown here is derived from an EMBL/GenBank/DDBJ whole genome shotgun (WGS) entry which is preliminary data.</text>
</comment>
<sequence>MKILYEKREKQMKEKECAMKREIEKVIEKLKDAQSGIAKTEQDAAQLKKVEKEKEKENLKLIDDIEKVKLEKERIVIEKLDLERQKHEREEEIMKLRQQILLIKDENSLSLDERRDIVEAIRLADKKIGVQSEERKRIEDKIQVLEKNYSLVQRENEEMRAKIHVLTESIMQSGSNESGNIGVQVISAAETQAIRVSLQKTRGNEAKLEKIIAQLKTEKDNLNLKLIDSQEAIVRMEKARMRSKLSGSTTISSNDSVGSLTPTNSLSTPKSLNILPSSPLIDKENIPSTGSNNLFSSSLGSFKKESNDQRILIKKKV</sequence>
<feature type="compositionally biased region" description="Polar residues" evidence="2">
    <location>
        <begin position="245"/>
        <end position="272"/>
    </location>
</feature>
<feature type="coiled-coil region" evidence="1">
    <location>
        <begin position="5"/>
        <end position="162"/>
    </location>
</feature>
<evidence type="ECO:0000256" key="2">
    <source>
        <dbReference type="SAM" id="MobiDB-lite"/>
    </source>
</evidence>
<accession>A0A5J4TZL5</accession>
<gene>
    <name evidence="3" type="ORF">EZS28_041040</name>
</gene>
<dbReference type="EMBL" id="SNRW01022921">
    <property type="protein sequence ID" value="KAA6363433.1"/>
    <property type="molecule type" value="Genomic_DNA"/>
</dbReference>
<organism evidence="3 4">
    <name type="scientific">Streblomastix strix</name>
    <dbReference type="NCBI Taxonomy" id="222440"/>
    <lineage>
        <taxon>Eukaryota</taxon>
        <taxon>Metamonada</taxon>
        <taxon>Preaxostyla</taxon>
        <taxon>Oxymonadida</taxon>
        <taxon>Streblomastigidae</taxon>
        <taxon>Streblomastix</taxon>
    </lineage>
</organism>
<keyword evidence="1" id="KW-0175">Coiled coil</keyword>
<evidence type="ECO:0000313" key="3">
    <source>
        <dbReference type="EMBL" id="KAA6363433.1"/>
    </source>
</evidence>
<feature type="coiled-coil region" evidence="1">
    <location>
        <begin position="198"/>
        <end position="239"/>
    </location>
</feature>
<evidence type="ECO:0000256" key="1">
    <source>
        <dbReference type="SAM" id="Coils"/>
    </source>
</evidence>
<dbReference type="AlphaFoldDB" id="A0A5J4TZL5"/>
<name>A0A5J4TZL5_9EUKA</name>
<protein>
    <submittedName>
        <fullName evidence="3">Uncharacterized protein</fullName>
    </submittedName>
</protein>
<evidence type="ECO:0000313" key="4">
    <source>
        <dbReference type="Proteomes" id="UP000324800"/>
    </source>
</evidence>
<reference evidence="3 4" key="1">
    <citation type="submission" date="2019-03" db="EMBL/GenBank/DDBJ databases">
        <title>Single cell metagenomics reveals metabolic interactions within the superorganism composed of flagellate Streblomastix strix and complex community of Bacteroidetes bacteria on its surface.</title>
        <authorList>
            <person name="Treitli S.C."/>
            <person name="Kolisko M."/>
            <person name="Husnik F."/>
            <person name="Keeling P."/>
            <person name="Hampl V."/>
        </authorList>
    </citation>
    <scope>NUCLEOTIDE SEQUENCE [LARGE SCALE GENOMIC DNA]</scope>
    <source>
        <strain evidence="3">ST1C</strain>
    </source>
</reference>
<feature type="region of interest" description="Disordered" evidence="2">
    <location>
        <begin position="243"/>
        <end position="272"/>
    </location>
</feature>
<proteinExistence type="predicted"/>
<dbReference type="Proteomes" id="UP000324800">
    <property type="component" value="Unassembled WGS sequence"/>
</dbReference>